<evidence type="ECO:0000256" key="2">
    <source>
        <dbReference type="ARBA" id="ARBA00022741"/>
    </source>
</evidence>
<dbReference type="InterPro" id="IPR004589">
    <property type="entry name" value="DNA_helicase_ATP-dep_RecQ"/>
</dbReference>
<dbReference type="Proteomes" id="UP001489004">
    <property type="component" value="Unassembled WGS sequence"/>
</dbReference>
<protein>
    <recommendedName>
        <fullName evidence="7">DNA 3'-5' helicase</fullName>
        <ecNumber evidence="7">5.6.2.4</ecNumber>
    </recommendedName>
</protein>
<dbReference type="Pfam" id="PF00098">
    <property type="entry name" value="zf-CCHC"/>
    <property type="match status" value="1"/>
</dbReference>
<evidence type="ECO:0000259" key="10">
    <source>
        <dbReference type="PROSITE" id="PS50158"/>
    </source>
</evidence>
<dbReference type="NCBIfam" id="TIGR00614">
    <property type="entry name" value="recQ_fam"/>
    <property type="match status" value="1"/>
</dbReference>
<dbReference type="SMART" id="SM00343">
    <property type="entry name" value="ZnF_C2HC"/>
    <property type="match status" value="1"/>
</dbReference>
<dbReference type="InterPro" id="IPR027417">
    <property type="entry name" value="P-loop_NTPase"/>
</dbReference>
<dbReference type="Pfam" id="PF00271">
    <property type="entry name" value="Helicase_C"/>
    <property type="match status" value="1"/>
</dbReference>
<evidence type="ECO:0000256" key="1">
    <source>
        <dbReference type="ARBA" id="ARBA00005446"/>
    </source>
</evidence>
<proteinExistence type="inferred from homology"/>
<dbReference type="InterPro" id="IPR001650">
    <property type="entry name" value="Helicase_C-like"/>
</dbReference>
<dbReference type="GO" id="GO:0016787">
    <property type="term" value="F:hydrolase activity"/>
    <property type="evidence" value="ECO:0007669"/>
    <property type="project" value="UniProtKB-KW"/>
</dbReference>
<feature type="domain" description="CCHC-type" evidence="10">
    <location>
        <begin position="249"/>
        <end position="263"/>
    </location>
</feature>
<keyword evidence="2" id="KW-0547">Nucleotide-binding</keyword>
<sequence>MRPMTPSGGDGTALKQWVQAFVERSGRRPGKSDLPPDLAQAFVAWQATQRPSHALLAGCARLPVLGGTESDSDSDSKELAATPIKAASQLTNWHGTRLAAPENSVSQRPEQMHVNGKENLFTRAATQTLDVGRPAQLTARGQASPQTSPGVRGAAQQHARAHECSPAARPTLASACAGSGPPCKQPKRDNFIRMNMKGGSGKFQFKSKSGSTGRTKRFSRFKRFKPSLLKQAGEGADYLEGWRNQSRACFKCGQTGHWAQACPGIADPQAALDAASNGELQVVRNVLQGHSTLAILPTGAGKSLCYQLPALVLGGTVLEGKLRILYVAPERLHSSLLQDALAPLLPLPLVCVDEAHCVAEWGHNFRSAYFRLGHMLRERVACRAVLALTATATRATEAAIADVLNIRLEHVVREASMRENLRLSVVHKNGGTATGAFKRMLLALLKDGALRTAPSVIVYCIFQAQTDEVAAFLFSHGIAAVSYHAGQTMQAREQSQDAFCRGRVQVVVATVAFGMGLDASCVRAVVHLSLPRSLEDYVQQVGRAGRDGEEACCYLFLDDADFLRLRSLSHSDGVEVHSVCALLEAVFPPRPDPPQQGDGPAYGLVPVKEMCRQADMKQEVMETLLSYLEADNEPYVNVLPTVGKSISVAFYKHTPEQLALNHSIVEMLLAACPHARRGCYTVATAKFANQAGAPPTEVLRQLQQLAVQEELRFEVHKLQGLMFEVLRRPEDLEALARQLAQRHHLASKAQADRLDTVYRVMAAAAKEPCGRQNHEQTLRAFIEDYFERTDVPSSLGNQPSVHGLPVRAQDAFLARDIRALLMFGRSKPGLSLSGRAVARIMHGLASPAFPAEEWSKCGFWARYADMDFEAISRQAGVELVAVRHGAS</sequence>
<keyword evidence="8" id="KW-0862">Zinc</keyword>
<dbReference type="EMBL" id="JALJOR010000018">
    <property type="protein sequence ID" value="KAK9804407.1"/>
    <property type="molecule type" value="Genomic_DNA"/>
</dbReference>
<accession>A0AAW1P533</accession>
<keyword evidence="8" id="KW-0479">Metal-binding</keyword>
<dbReference type="InterPro" id="IPR001878">
    <property type="entry name" value="Znf_CCHC"/>
</dbReference>
<evidence type="ECO:0000259" key="12">
    <source>
        <dbReference type="PROSITE" id="PS51194"/>
    </source>
</evidence>
<dbReference type="PROSITE" id="PS51192">
    <property type="entry name" value="HELICASE_ATP_BIND_1"/>
    <property type="match status" value="1"/>
</dbReference>
<dbReference type="SUPFAM" id="SSF57756">
    <property type="entry name" value="Retrovirus zinc finger-like domains"/>
    <property type="match status" value="1"/>
</dbReference>
<dbReference type="SUPFAM" id="SSF52540">
    <property type="entry name" value="P-loop containing nucleoside triphosphate hydrolases"/>
    <property type="match status" value="1"/>
</dbReference>
<dbReference type="InterPro" id="IPR011545">
    <property type="entry name" value="DEAD/DEAH_box_helicase_dom"/>
</dbReference>
<dbReference type="InterPro" id="IPR036875">
    <property type="entry name" value="Znf_CCHC_sf"/>
</dbReference>
<dbReference type="SMART" id="SM00487">
    <property type="entry name" value="DEXDc"/>
    <property type="match status" value="1"/>
</dbReference>
<dbReference type="GO" id="GO:0043138">
    <property type="term" value="F:3'-5' DNA helicase activity"/>
    <property type="evidence" value="ECO:0007669"/>
    <property type="project" value="UniProtKB-EC"/>
</dbReference>
<dbReference type="PANTHER" id="PTHR13710:SF108">
    <property type="entry name" value="ATP-DEPENDENT DNA HELICASE Q4"/>
    <property type="match status" value="1"/>
</dbReference>
<dbReference type="GO" id="GO:0005737">
    <property type="term" value="C:cytoplasm"/>
    <property type="evidence" value="ECO:0007669"/>
    <property type="project" value="TreeGrafter"/>
</dbReference>
<dbReference type="AlphaFoldDB" id="A0AAW1P533"/>
<feature type="domain" description="Helicase ATP-binding" evidence="11">
    <location>
        <begin position="318"/>
        <end position="410"/>
    </location>
</feature>
<organism evidence="13 14">
    <name type="scientific">[Myrmecia] bisecta</name>
    <dbReference type="NCBI Taxonomy" id="41462"/>
    <lineage>
        <taxon>Eukaryota</taxon>
        <taxon>Viridiplantae</taxon>
        <taxon>Chlorophyta</taxon>
        <taxon>core chlorophytes</taxon>
        <taxon>Trebouxiophyceae</taxon>
        <taxon>Trebouxiales</taxon>
        <taxon>Trebouxiaceae</taxon>
        <taxon>Myrmecia</taxon>
    </lineage>
</organism>
<dbReference type="Gene3D" id="3.40.50.300">
    <property type="entry name" value="P-loop containing nucleotide triphosphate hydrolases"/>
    <property type="match status" value="3"/>
</dbReference>
<comment type="catalytic activity">
    <reaction evidence="6">
        <text>Couples ATP hydrolysis with the unwinding of duplex DNA by translocating in the 3'-5' direction.</text>
        <dbReference type="EC" id="5.6.2.4"/>
    </reaction>
</comment>
<evidence type="ECO:0000313" key="14">
    <source>
        <dbReference type="Proteomes" id="UP001489004"/>
    </source>
</evidence>
<keyword evidence="3" id="KW-0378">Hydrolase</keyword>
<dbReference type="GO" id="GO:0008270">
    <property type="term" value="F:zinc ion binding"/>
    <property type="evidence" value="ECO:0007669"/>
    <property type="project" value="UniProtKB-KW"/>
</dbReference>
<evidence type="ECO:0000256" key="3">
    <source>
        <dbReference type="ARBA" id="ARBA00022801"/>
    </source>
</evidence>
<dbReference type="Pfam" id="PF00270">
    <property type="entry name" value="DEAD"/>
    <property type="match status" value="1"/>
</dbReference>
<dbReference type="EC" id="5.6.2.4" evidence="7"/>
<feature type="domain" description="Helicase C-terminal" evidence="12">
    <location>
        <begin position="436"/>
        <end position="587"/>
    </location>
</feature>
<dbReference type="GO" id="GO:0000724">
    <property type="term" value="P:double-strand break repair via homologous recombination"/>
    <property type="evidence" value="ECO:0007669"/>
    <property type="project" value="TreeGrafter"/>
</dbReference>
<evidence type="ECO:0000259" key="11">
    <source>
        <dbReference type="PROSITE" id="PS51192"/>
    </source>
</evidence>
<keyword evidence="4" id="KW-0347">Helicase</keyword>
<evidence type="ECO:0000256" key="4">
    <source>
        <dbReference type="ARBA" id="ARBA00022806"/>
    </source>
</evidence>
<feature type="compositionally biased region" description="Polar residues" evidence="9">
    <location>
        <begin position="139"/>
        <end position="149"/>
    </location>
</feature>
<keyword evidence="8" id="KW-0863">Zinc-finger</keyword>
<gene>
    <name evidence="13" type="ORF">WJX72_011416</name>
</gene>
<dbReference type="GO" id="GO:0009378">
    <property type="term" value="F:four-way junction helicase activity"/>
    <property type="evidence" value="ECO:0007669"/>
    <property type="project" value="TreeGrafter"/>
</dbReference>
<comment type="caution">
    <text evidence="13">The sequence shown here is derived from an EMBL/GenBank/DDBJ whole genome shotgun (WGS) entry which is preliminary data.</text>
</comment>
<keyword evidence="5" id="KW-0067">ATP-binding</keyword>
<evidence type="ECO:0000256" key="6">
    <source>
        <dbReference type="ARBA" id="ARBA00034617"/>
    </source>
</evidence>
<dbReference type="InterPro" id="IPR014001">
    <property type="entry name" value="Helicase_ATP-bd"/>
</dbReference>
<name>A0AAW1P533_9CHLO</name>
<evidence type="ECO:0000256" key="8">
    <source>
        <dbReference type="PROSITE-ProRule" id="PRU00047"/>
    </source>
</evidence>
<dbReference type="GO" id="GO:0005524">
    <property type="term" value="F:ATP binding"/>
    <property type="evidence" value="ECO:0007669"/>
    <property type="project" value="UniProtKB-KW"/>
</dbReference>
<dbReference type="SMART" id="SM00490">
    <property type="entry name" value="HELICc"/>
    <property type="match status" value="1"/>
</dbReference>
<dbReference type="PROSITE" id="PS50158">
    <property type="entry name" value="ZF_CCHC"/>
    <property type="match status" value="1"/>
</dbReference>
<dbReference type="PROSITE" id="PS51194">
    <property type="entry name" value="HELICASE_CTER"/>
    <property type="match status" value="1"/>
</dbReference>
<evidence type="ECO:0000256" key="7">
    <source>
        <dbReference type="ARBA" id="ARBA00034808"/>
    </source>
</evidence>
<keyword evidence="14" id="KW-1185">Reference proteome</keyword>
<dbReference type="GO" id="GO:0005634">
    <property type="term" value="C:nucleus"/>
    <property type="evidence" value="ECO:0007669"/>
    <property type="project" value="TreeGrafter"/>
</dbReference>
<dbReference type="Gene3D" id="4.10.60.10">
    <property type="entry name" value="Zinc finger, CCHC-type"/>
    <property type="match status" value="1"/>
</dbReference>
<evidence type="ECO:0000256" key="9">
    <source>
        <dbReference type="SAM" id="MobiDB-lite"/>
    </source>
</evidence>
<dbReference type="GO" id="GO:0003676">
    <property type="term" value="F:nucleic acid binding"/>
    <property type="evidence" value="ECO:0007669"/>
    <property type="project" value="InterPro"/>
</dbReference>
<dbReference type="PANTHER" id="PTHR13710">
    <property type="entry name" value="DNA HELICASE RECQ FAMILY MEMBER"/>
    <property type="match status" value="1"/>
</dbReference>
<evidence type="ECO:0000313" key="13">
    <source>
        <dbReference type="EMBL" id="KAK9804407.1"/>
    </source>
</evidence>
<reference evidence="13 14" key="1">
    <citation type="journal article" date="2024" name="Nat. Commun.">
        <title>Phylogenomics reveals the evolutionary origins of lichenization in chlorophyte algae.</title>
        <authorList>
            <person name="Puginier C."/>
            <person name="Libourel C."/>
            <person name="Otte J."/>
            <person name="Skaloud P."/>
            <person name="Haon M."/>
            <person name="Grisel S."/>
            <person name="Petersen M."/>
            <person name="Berrin J.G."/>
            <person name="Delaux P.M."/>
            <person name="Dal Grande F."/>
            <person name="Keller J."/>
        </authorList>
    </citation>
    <scope>NUCLEOTIDE SEQUENCE [LARGE SCALE GENOMIC DNA]</scope>
    <source>
        <strain evidence="13 14">SAG 2043</strain>
    </source>
</reference>
<dbReference type="GO" id="GO:0005694">
    <property type="term" value="C:chromosome"/>
    <property type="evidence" value="ECO:0007669"/>
    <property type="project" value="TreeGrafter"/>
</dbReference>
<comment type="similarity">
    <text evidence="1">Belongs to the helicase family. RecQ subfamily.</text>
</comment>
<feature type="region of interest" description="Disordered" evidence="9">
    <location>
        <begin position="138"/>
        <end position="166"/>
    </location>
</feature>
<evidence type="ECO:0000256" key="5">
    <source>
        <dbReference type="ARBA" id="ARBA00022840"/>
    </source>
</evidence>